<protein>
    <recommendedName>
        <fullName evidence="1">2EXR domain-containing protein</fullName>
    </recommendedName>
</protein>
<dbReference type="Pfam" id="PF20150">
    <property type="entry name" value="2EXR"/>
    <property type="match status" value="1"/>
</dbReference>
<proteinExistence type="predicted"/>
<comment type="caution">
    <text evidence="2">The sequence shown here is derived from an EMBL/GenBank/DDBJ whole genome shotgun (WGS) entry which is preliminary data.</text>
</comment>
<organism evidence="2 3">
    <name type="scientific">Diatrype stigma</name>
    <dbReference type="NCBI Taxonomy" id="117547"/>
    <lineage>
        <taxon>Eukaryota</taxon>
        <taxon>Fungi</taxon>
        <taxon>Dikarya</taxon>
        <taxon>Ascomycota</taxon>
        <taxon>Pezizomycotina</taxon>
        <taxon>Sordariomycetes</taxon>
        <taxon>Xylariomycetidae</taxon>
        <taxon>Xylariales</taxon>
        <taxon>Diatrypaceae</taxon>
        <taxon>Diatrype</taxon>
    </lineage>
</organism>
<dbReference type="AlphaFoldDB" id="A0AAN9V3J4"/>
<sequence>MSRLAITDTLESPVESMAKSILGTTSSSSVWQNLGTWNILRILDSLKVFAPPNAVDPANNPSSILSGTWDILRVIDSLNIFGPVNNFRYFPCLPPEIRSLIWKWALIEEVSQRLVPLDKASRRILRPDHLVSPLLSTNGESRWEAMGFYEIRVEVHMLPAMVANTSYRPGRHLVGRSALHAEAERAREGDSNKTGGEVVGVCYISAIRDTFALITAKYDNEPIAWKLERPERLSSEPLPLHACGRVRRLAYYCKPPSASNRPRRQVIPTFDLIEMVRCLLADAQSHWAGTTFPALRHHGAYYVDRLAPADGMARKFLGHLERNGHRGSYVFRRFIRKVERSGVRVWEPEIDESLLGLIPHPEQTFALTMEDLEDLVGAI</sequence>
<reference evidence="2 3" key="1">
    <citation type="submission" date="2024-02" db="EMBL/GenBank/DDBJ databases">
        <title>De novo assembly and annotation of 12 fungi associated with fruit tree decline syndrome in Ontario, Canada.</title>
        <authorList>
            <person name="Sulman M."/>
            <person name="Ellouze W."/>
            <person name="Ilyukhin E."/>
        </authorList>
    </citation>
    <scope>NUCLEOTIDE SEQUENCE [LARGE SCALE GENOMIC DNA]</scope>
    <source>
        <strain evidence="2 3">M11/M66-122</strain>
    </source>
</reference>
<evidence type="ECO:0000313" key="2">
    <source>
        <dbReference type="EMBL" id="KAK7757762.1"/>
    </source>
</evidence>
<gene>
    <name evidence="2" type="ORF">SLS62_000140</name>
</gene>
<evidence type="ECO:0000313" key="3">
    <source>
        <dbReference type="Proteomes" id="UP001320420"/>
    </source>
</evidence>
<accession>A0AAN9V3J4</accession>
<name>A0AAN9V3J4_9PEZI</name>
<keyword evidence="3" id="KW-1185">Reference proteome</keyword>
<dbReference type="EMBL" id="JAKJXP020000001">
    <property type="protein sequence ID" value="KAK7757762.1"/>
    <property type="molecule type" value="Genomic_DNA"/>
</dbReference>
<feature type="domain" description="2EXR" evidence="1">
    <location>
        <begin position="87"/>
        <end position="156"/>
    </location>
</feature>
<evidence type="ECO:0000259" key="1">
    <source>
        <dbReference type="Pfam" id="PF20150"/>
    </source>
</evidence>
<dbReference type="Proteomes" id="UP001320420">
    <property type="component" value="Unassembled WGS sequence"/>
</dbReference>
<dbReference type="InterPro" id="IPR045518">
    <property type="entry name" value="2EXR"/>
</dbReference>